<dbReference type="AlphaFoldDB" id="A0A0M9G004"/>
<evidence type="ECO:0000313" key="2">
    <source>
        <dbReference type="Proteomes" id="UP000037923"/>
    </source>
</evidence>
<dbReference type="OrthoDB" id="271222at2759"/>
<keyword evidence="2" id="KW-1185">Reference proteome</keyword>
<name>A0A0M9G004_LEPPY</name>
<dbReference type="RefSeq" id="XP_015657826.1">
    <property type="nucleotide sequence ID" value="XM_015803184.1"/>
</dbReference>
<evidence type="ECO:0000313" key="1">
    <source>
        <dbReference type="EMBL" id="KPA79387.1"/>
    </source>
</evidence>
<dbReference type="OMA" id="QGMRYTF"/>
<proteinExistence type="predicted"/>
<reference evidence="1 2" key="1">
    <citation type="submission" date="2015-07" db="EMBL/GenBank/DDBJ databases">
        <title>High-quality genome of monoxenous trypanosomatid Leptomonas pyrrhocoris.</title>
        <authorList>
            <person name="Flegontov P."/>
            <person name="Butenko A."/>
            <person name="Firsov S."/>
            <person name="Vlcek C."/>
            <person name="Logacheva M.D."/>
            <person name="Field M."/>
            <person name="Filatov D."/>
            <person name="Flegontova O."/>
            <person name="Gerasimov E."/>
            <person name="Jackson A.P."/>
            <person name="Kelly S."/>
            <person name="Opperdoes F."/>
            <person name="O'Reilly A."/>
            <person name="Votypka J."/>
            <person name="Yurchenko V."/>
            <person name="Lukes J."/>
        </authorList>
    </citation>
    <scope>NUCLEOTIDE SEQUENCE [LARGE SCALE GENOMIC DNA]</scope>
    <source>
        <strain evidence="1">H10</strain>
    </source>
</reference>
<dbReference type="EMBL" id="LGTL01000010">
    <property type="protein sequence ID" value="KPA79387.1"/>
    <property type="molecule type" value="Genomic_DNA"/>
</dbReference>
<comment type="caution">
    <text evidence="1">The sequence shown here is derived from an EMBL/GenBank/DDBJ whole genome shotgun (WGS) entry which is preliminary data.</text>
</comment>
<dbReference type="Proteomes" id="UP000037923">
    <property type="component" value="Unassembled WGS sequence"/>
</dbReference>
<accession>A0A0M9G004</accession>
<organism evidence="1 2">
    <name type="scientific">Leptomonas pyrrhocoris</name>
    <name type="common">Firebug parasite</name>
    <dbReference type="NCBI Taxonomy" id="157538"/>
    <lineage>
        <taxon>Eukaryota</taxon>
        <taxon>Discoba</taxon>
        <taxon>Euglenozoa</taxon>
        <taxon>Kinetoplastea</taxon>
        <taxon>Metakinetoplastina</taxon>
        <taxon>Trypanosomatida</taxon>
        <taxon>Trypanosomatidae</taxon>
        <taxon>Leishmaniinae</taxon>
        <taxon>Leptomonas</taxon>
    </lineage>
</organism>
<sequence length="124" mass="13917">MDAQTAATLQLLARAFASSPTKYSVTVSPHPTRPDTYDILFSRPTAKAPESPSFVKLTLTERPSNDGERHFEGFVENQKWPIPFTIDRSGVLGRFPHDSIDVAWEHKRSVSRTPLWTTYSAAAR</sequence>
<protein>
    <submittedName>
        <fullName evidence="1">Unspecified product</fullName>
    </submittedName>
</protein>
<dbReference type="EMBL" id="LGTL01000010">
    <property type="protein sequence ID" value="KPA79388.1"/>
    <property type="molecule type" value="Genomic_DNA"/>
</dbReference>
<dbReference type="VEuPathDB" id="TriTrypDB:LpyrH10_10_0080"/>
<dbReference type="RefSeq" id="XP_015657827.1">
    <property type="nucleotide sequence ID" value="XM_015803185.1"/>
</dbReference>
<dbReference type="GeneID" id="26905529"/>
<gene>
    <name evidence="1" type="ORF">ABB37_05239</name>
</gene>